<evidence type="ECO:0000256" key="3">
    <source>
        <dbReference type="ARBA" id="ARBA00022692"/>
    </source>
</evidence>
<gene>
    <name evidence="7" type="ORF">Kpol_1058p18</name>
</gene>
<accession>A7TJQ2</accession>
<dbReference type="OrthoDB" id="277931at2759"/>
<protein>
    <submittedName>
        <fullName evidence="7">Uncharacterized protein</fullName>
    </submittedName>
</protein>
<evidence type="ECO:0000256" key="4">
    <source>
        <dbReference type="ARBA" id="ARBA00022989"/>
    </source>
</evidence>
<dbReference type="HOGENOM" id="CLU_001695_2_0_1"/>
<evidence type="ECO:0000256" key="6">
    <source>
        <dbReference type="SAM" id="Phobius"/>
    </source>
</evidence>
<dbReference type="PhylomeDB" id="A7TJQ2"/>
<dbReference type="AlphaFoldDB" id="A7TJQ2"/>
<dbReference type="ESTHER" id="vanpo-a7tjq2">
    <property type="family name" value="Duf_726"/>
</dbReference>
<dbReference type="PANTHER" id="PTHR17920">
    <property type="entry name" value="TRANSMEMBRANE AND COILED-COIL DOMAIN-CONTAINING PROTEIN 4 TMCO4"/>
    <property type="match status" value="1"/>
</dbReference>
<dbReference type="Pfam" id="PF05277">
    <property type="entry name" value="DUF726"/>
    <property type="match status" value="1"/>
</dbReference>
<evidence type="ECO:0000313" key="7">
    <source>
        <dbReference type="EMBL" id="EDO17481.1"/>
    </source>
</evidence>
<keyword evidence="5 6" id="KW-0472">Membrane</keyword>
<organism evidence="8">
    <name type="scientific">Vanderwaltozyma polyspora (strain ATCC 22028 / DSM 70294 / BCRC 21397 / CBS 2163 / NBRC 10782 / NRRL Y-8283 / UCD 57-17)</name>
    <name type="common">Kluyveromyces polysporus</name>
    <dbReference type="NCBI Taxonomy" id="436907"/>
    <lineage>
        <taxon>Eukaryota</taxon>
        <taxon>Fungi</taxon>
        <taxon>Dikarya</taxon>
        <taxon>Ascomycota</taxon>
        <taxon>Saccharomycotina</taxon>
        <taxon>Saccharomycetes</taxon>
        <taxon>Saccharomycetales</taxon>
        <taxon>Saccharomycetaceae</taxon>
        <taxon>Vanderwaltozyma</taxon>
    </lineage>
</organism>
<reference evidence="7 8" key="1">
    <citation type="journal article" date="2007" name="Proc. Natl. Acad. Sci. U.S.A.">
        <title>Independent sorting-out of thousands of duplicated gene pairs in two yeast species descended from a whole-genome duplication.</title>
        <authorList>
            <person name="Scannell D.R."/>
            <person name="Frank A.C."/>
            <person name="Conant G.C."/>
            <person name="Byrne K.P."/>
            <person name="Woolfit M."/>
            <person name="Wolfe K.H."/>
        </authorList>
    </citation>
    <scope>NUCLEOTIDE SEQUENCE [LARGE SCALE GENOMIC DNA]</scope>
    <source>
        <strain evidence="8">ATCC 22028 / DSM 70294 / BCRC 21397 / CBS 2163 / NBRC 10782 / NRRL Y-8283 / UCD 57-17</strain>
    </source>
</reference>
<comment type="similarity">
    <text evidence="2">Belongs to the TMCO4 family.</text>
</comment>
<dbReference type="InterPro" id="IPR029024">
    <property type="entry name" value="TerB-like"/>
</dbReference>
<dbReference type="KEGG" id="vpo:Kpol_1058p18"/>
<dbReference type="Gene3D" id="1.10.3680.10">
    <property type="entry name" value="TerB-like"/>
    <property type="match status" value="1"/>
</dbReference>
<dbReference type="OMA" id="KFAYIGI"/>
<dbReference type="InterPro" id="IPR007941">
    <property type="entry name" value="DUF726"/>
</dbReference>
<keyword evidence="4 6" id="KW-1133">Transmembrane helix</keyword>
<evidence type="ECO:0000256" key="5">
    <source>
        <dbReference type="ARBA" id="ARBA00023136"/>
    </source>
</evidence>
<proteinExistence type="inferred from homology"/>
<dbReference type="SUPFAM" id="SSF53474">
    <property type="entry name" value="alpha/beta-Hydrolases"/>
    <property type="match status" value="1"/>
</dbReference>
<dbReference type="PANTHER" id="PTHR17920:SF3">
    <property type="entry name" value="TRANSMEMBRANE AND COILED-COIL DOMAIN-CONTAINING PROTEIN 4"/>
    <property type="match status" value="1"/>
</dbReference>
<dbReference type="GeneID" id="5545699"/>
<feature type="transmembrane region" description="Helical" evidence="6">
    <location>
        <begin position="289"/>
        <end position="317"/>
    </location>
</feature>
<dbReference type="eggNOG" id="KOG2385">
    <property type="taxonomic scope" value="Eukaryota"/>
</dbReference>
<keyword evidence="8" id="KW-1185">Reference proteome</keyword>
<dbReference type="EMBL" id="DS480403">
    <property type="protein sequence ID" value="EDO17481.1"/>
    <property type="molecule type" value="Genomic_DNA"/>
</dbReference>
<dbReference type="GO" id="GO:0016020">
    <property type="term" value="C:membrane"/>
    <property type="evidence" value="ECO:0007669"/>
    <property type="project" value="UniProtKB-SubCell"/>
</dbReference>
<evidence type="ECO:0000256" key="1">
    <source>
        <dbReference type="ARBA" id="ARBA00004141"/>
    </source>
</evidence>
<evidence type="ECO:0000313" key="8">
    <source>
        <dbReference type="Proteomes" id="UP000000267"/>
    </source>
</evidence>
<comment type="subcellular location">
    <subcellularLocation>
        <location evidence="1">Membrane</location>
        <topology evidence="1">Multi-pass membrane protein</topology>
    </subcellularLocation>
</comment>
<dbReference type="InParanoid" id="A7TJQ2"/>
<dbReference type="Proteomes" id="UP000000267">
    <property type="component" value="Unassembled WGS sequence"/>
</dbReference>
<dbReference type="RefSeq" id="XP_001645339.1">
    <property type="nucleotide sequence ID" value="XM_001645289.1"/>
</dbReference>
<evidence type="ECO:0000256" key="2">
    <source>
        <dbReference type="ARBA" id="ARBA00009824"/>
    </source>
</evidence>
<sequence>MSSETSEMVTSARVSVDAVNVSQNEIEDPKAVVQETTTIVESQIREAEKEVELDTNEDEIDNIVDVSIEDMSVTERLQEELQFLYAFKQESATDAKKKSFVIQLDVVKENISDREKFGYMALINLLASHLSQFLSQTYSKSNKINWRRRNWIEKEMKRWRHVLMDRICNHLEASKQERDMLEQLTLQDVSMEDLCNGLIADSSNQMPWFLVCHVFLMCILDGHYDARSRALVVKFAKMLEINQKELSIFEQIELERMEVGPVALEQVLKDNSIQHMDARREKTRKKRMAYVGLAVVGGSVVMGLSGGLLAPVIGAGLASGLSTLGATGAAGFLASTAGAATVTMTSTAIGANIGGKSMAKRMGSVETFEIRPIREESQVHATIVVTGWPQLDEKNDGELLTKTMGKEHGDLYLLNWEPELLEMIQQKLNAATKEMLTDTVKGMVGTRIITTLFTAALQLPMMASKLGYILDNPWGVASDRASAAGLILADTLLAGDMGLRPISLTGVSLGARVVYSCLVELSKRQALGIIENVYLVGAPVVLNETELSQIRSIITGEFTNVYCENDWTLTYVFRASNTSFQDVIGTTDVECVDGITNINNNIIQNHSEYRSKFWKLPPWNMNYEPMRPEDVEDVEVNDEDIL</sequence>
<dbReference type="InterPro" id="IPR029058">
    <property type="entry name" value="AB_hydrolase_fold"/>
</dbReference>
<feature type="transmembrane region" description="Helical" evidence="6">
    <location>
        <begin position="329"/>
        <end position="353"/>
    </location>
</feature>
<name>A7TJQ2_VANPO</name>
<keyword evidence="3 6" id="KW-0812">Transmembrane</keyword>